<dbReference type="PANTHER" id="PTHR33938:SF15">
    <property type="entry name" value="FERULOYL ESTERASE B-RELATED"/>
    <property type="match status" value="1"/>
</dbReference>
<sequence length="577" mass="61541">MECAMLDHRATKRSAWFWYEEKRQSERHIDRRHGELDVRAGICRQWRIASLIALAGGSLLAACTVAESAPTAPPSAQKVASCEALTGMALKHGRVDAAISLAGGAMVNVEAGKPGLPAPAAFCRVKATLSPVAGSTIKVEVWLPERANWNGKLLGAGNGGFGTNLLLPSLLMRGAVQKGYAAVGTDMGHFGESDVDGSWALNAPEKIRDYGWRANHLGAETARQVIAAFYEGPLASSYFYGCSDGGREALTLAQRYPVDYDAIIAGAPAMPWTRLASAFAGNAVAAEKPGADLSLSKLKLLQTASLGQCDGLDGVKDGVIEDPRNCHVNPAKLVCKGGDSAECLTSDEVATAKLLYDGPKTPDGKSFYPGFAPGAEAEEGTWAMWLTGSNSQHAKFGTAFFRYFVHSNPDWQLSDFNLERDYTLAKARVGDDLDADQPDLGAFFNRGGKLILYHGWNDPGIPAQNTVDYYERVVAANPRAAATSVRLFMVPGMSHCIAGPGPDIFDPLTPLDSWRQGGAAPERIIATKYDNDLFAFVGLPAKAGRTRPLCAFPKVAKWDGKGPTDDAASFACEAPIK</sequence>
<name>A0A6M7X1K1_RHILI</name>
<evidence type="ECO:0000256" key="6">
    <source>
        <dbReference type="ARBA" id="ARBA00022837"/>
    </source>
</evidence>
<keyword evidence="5 8" id="KW-0378">Hydrolase</keyword>
<evidence type="ECO:0000256" key="5">
    <source>
        <dbReference type="ARBA" id="ARBA00022801"/>
    </source>
</evidence>
<dbReference type="GO" id="GO:0046872">
    <property type="term" value="F:metal ion binding"/>
    <property type="evidence" value="ECO:0007669"/>
    <property type="project" value="UniProtKB-KW"/>
</dbReference>
<keyword evidence="3" id="KW-0479">Metal-binding</keyword>
<dbReference type="PANTHER" id="PTHR33938">
    <property type="entry name" value="FERULOYL ESTERASE B-RELATED"/>
    <property type="match status" value="1"/>
</dbReference>
<evidence type="ECO:0000256" key="2">
    <source>
        <dbReference type="ARBA" id="ARBA00022487"/>
    </source>
</evidence>
<evidence type="ECO:0000313" key="8">
    <source>
        <dbReference type="EMBL" id="QKD05361.1"/>
    </source>
</evidence>
<dbReference type="EMBL" id="CP033367">
    <property type="protein sequence ID" value="QKD05361.1"/>
    <property type="molecule type" value="Genomic_DNA"/>
</dbReference>
<gene>
    <name evidence="8" type="ORF">EB235_30955</name>
</gene>
<organism evidence="8 9">
    <name type="scientific">Mesorhizobium loti R88b</name>
    <dbReference type="NCBI Taxonomy" id="935548"/>
    <lineage>
        <taxon>Bacteria</taxon>
        <taxon>Pseudomonadati</taxon>
        <taxon>Pseudomonadota</taxon>
        <taxon>Alphaproteobacteria</taxon>
        <taxon>Hyphomicrobiales</taxon>
        <taxon>Phyllobacteriaceae</taxon>
        <taxon>Mesorhizobium</taxon>
    </lineage>
</organism>
<dbReference type="SUPFAM" id="SSF53474">
    <property type="entry name" value="alpha/beta-Hydrolases"/>
    <property type="match status" value="1"/>
</dbReference>
<evidence type="ECO:0000313" key="9">
    <source>
        <dbReference type="Proteomes" id="UP000503017"/>
    </source>
</evidence>
<evidence type="ECO:0000256" key="4">
    <source>
        <dbReference type="ARBA" id="ARBA00022729"/>
    </source>
</evidence>
<proteinExistence type="inferred from homology"/>
<evidence type="ECO:0000256" key="3">
    <source>
        <dbReference type="ARBA" id="ARBA00022723"/>
    </source>
</evidence>
<keyword evidence="4" id="KW-0732">Signal</keyword>
<keyword evidence="2" id="KW-0719">Serine esterase</keyword>
<evidence type="ECO:0000256" key="1">
    <source>
        <dbReference type="ARBA" id="ARBA00006249"/>
    </source>
</evidence>
<dbReference type="Pfam" id="PF07519">
    <property type="entry name" value="Tannase"/>
    <property type="match status" value="1"/>
</dbReference>
<dbReference type="Proteomes" id="UP000503017">
    <property type="component" value="Chromosome"/>
</dbReference>
<evidence type="ECO:0000256" key="7">
    <source>
        <dbReference type="ARBA" id="ARBA00023157"/>
    </source>
</evidence>
<dbReference type="InterPro" id="IPR011118">
    <property type="entry name" value="Tannase/feruloyl_esterase"/>
</dbReference>
<dbReference type="GO" id="GO:0052689">
    <property type="term" value="F:carboxylic ester hydrolase activity"/>
    <property type="evidence" value="ECO:0007669"/>
    <property type="project" value="UniProtKB-KW"/>
</dbReference>
<comment type="similarity">
    <text evidence="1">Belongs to the tannase family.</text>
</comment>
<dbReference type="Gene3D" id="3.40.50.1820">
    <property type="entry name" value="alpha/beta hydrolase"/>
    <property type="match status" value="1"/>
</dbReference>
<dbReference type="AlphaFoldDB" id="A0A6M7X1K1"/>
<reference evidence="8 9" key="1">
    <citation type="submission" date="2018-10" db="EMBL/GenBank/DDBJ databases">
        <authorList>
            <person name="Perry B.J."/>
            <person name="Sullivan J.T."/>
            <person name="Murphy R.J.T."/>
            <person name="Ramsay J.P."/>
            <person name="Ronson C.W."/>
        </authorList>
    </citation>
    <scope>NUCLEOTIDE SEQUENCE [LARGE SCALE GENOMIC DNA]</scope>
    <source>
        <strain evidence="8 9">R88b</strain>
    </source>
</reference>
<accession>A0A6M7X1K1</accession>
<keyword evidence="6" id="KW-0106">Calcium</keyword>
<keyword evidence="7" id="KW-1015">Disulfide bond</keyword>
<protein>
    <submittedName>
        <fullName evidence="8">Tannase/feruloyl esterase family alpha/beta hydrolase</fullName>
    </submittedName>
</protein>
<dbReference type="InterPro" id="IPR029058">
    <property type="entry name" value="AB_hydrolase_fold"/>
</dbReference>